<keyword evidence="1" id="KW-0235">DNA replication</keyword>
<dbReference type="STRING" id="29172.A0A0D8XGE9"/>
<organism evidence="2 3">
    <name type="scientific">Dictyocaulus viviparus</name>
    <name type="common">Bovine lungworm</name>
    <dbReference type="NCBI Taxonomy" id="29172"/>
    <lineage>
        <taxon>Eukaryota</taxon>
        <taxon>Metazoa</taxon>
        <taxon>Ecdysozoa</taxon>
        <taxon>Nematoda</taxon>
        <taxon>Chromadorea</taxon>
        <taxon>Rhabditida</taxon>
        <taxon>Rhabditina</taxon>
        <taxon>Rhabditomorpha</taxon>
        <taxon>Strongyloidea</taxon>
        <taxon>Metastrongylidae</taxon>
        <taxon>Dictyocaulus</taxon>
    </lineage>
</organism>
<dbReference type="GO" id="GO:0006261">
    <property type="term" value="P:DNA-templated DNA replication"/>
    <property type="evidence" value="ECO:0007669"/>
    <property type="project" value="TreeGrafter"/>
</dbReference>
<dbReference type="Pfam" id="PF13177">
    <property type="entry name" value="DNA_pol3_delta2"/>
    <property type="match status" value="1"/>
</dbReference>
<protein>
    <recommendedName>
        <fullName evidence="4">Replication factor C small subunit</fullName>
    </recommendedName>
</protein>
<gene>
    <name evidence="2" type="ORF">DICVIV_10247</name>
</gene>
<proteinExistence type="predicted"/>
<dbReference type="Proteomes" id="UP000053766">
    <property type="component" value="Unassembled WGS sequence"/>
</dbReference>
<reference evidence="2 3" key="1">
    <citation type="submission" date="2013-11" db="EMBL/GenBank/DDBJ databases">
        <title>Draft genome of the bovine lungworm Dictyocaulus viviparus.</title>
        <authorList>
            <person name="Mitreva M."/>
        </authorList>
    </citation>
    <scope>NUCLEOTIDE SEQUENCE [LARGE SCALE GENOMIC DNA]</scope>
    <source>
        <strain evidence="2 3">HannoverDv2000</strain>
    </source>
</reference>
<dbReference type="InterPro" id="IPR008921">
    <property type="entry name" value="DNA_pol3_clamp-load_cplx_C"/>
</dbReference>
<evidence type="ECO:0008006" key="4">
    <source>
        <dbReference type="Google" id="ProtNLM"/>
    </source>
</evidence>
<accession>A0A0D8XGE9</accession>
<dbReference type="GO" id="GO:0003689">
    <property type="term" value="F:DNA clamp loader activity"/>
    <property type="evidence" value="ECO:0007669"/>
    <property type="project" value="TreeGrafter"/>
</dbReference>
<dbReference type="GO" id="GO:0003677">
    <property type="term" value="F:DNA binding"/>
    <property type="evidence" value="ECO:0007669"/>
    <property type="project" value="InterPro"/>
</dbReference>
<dbReference type="Gene3D" id="3.40.50.300">
    <property type="entry name" value="P-loop containing nucleotide triphosphate hydrolases"/>
    <property type="match status" value="1"/>
</dbReference>
<keyword evidence="3" id="KW-1185">Reference proteome</keyword>
<dbReference type="Pfam" id="PF22534">
    <property type="entry name" value="RFC_C"/>
    <property type="match status" value="1"/>
</dbReference>
<evidence type="ECO:0000256" key="1">
    <source>
        <dbReference type="ARBA" id="ARBA00022705"/>
    </source>
</evidence>
<dbReference type="AlphaFoldDB" id="A0A0D8XGE9"/>
<dbReference type="FunFam" id="3.40.50.300:FF:000136">
    <property type="entry name" value="Replication factor C subunit 5"/>
    <property type="match status" value="1"/>
</dbReference>
<reference evidence="3" key="2">
    <citation type="journal article" date="2016" name="Sci. Rep.">
        <title>Dictyocaulus viviparus genome, variome and transcriptome elucidate lungworm biology and support future intervention.</title>
        <authorList>
            <person name="McNulty S.N."/>
            <person name="Strube C."/>
            <person name="Rosa B.A."/>
            <person name="Martin J.C."/>
            <person name="Tyagi R."/>
            <person name="Choi Y.J."/>
            <person name="Wang Q."/>
            <person name="Hallsworth Pepin K."/>
            <person name="Zhang X."/>
            <person name="Ozersky P."/>
            <person name="Wilson R.K."/>
            <person name="Sternberg P.W."/>
            <person name="Gasser R.B."/>
            <person name="Mitreva M."/>
        </authorList>
    </citation>
    <scope>NUCLEOTIDE SEQUENCE [LARGE SCALE GENOMIC DNA]</scope>
    <source>
        <strain evidence="3">HannoverDv2000</strain>
    </source>
</reference>
<dbReference type="CDD" id="cd00009">
    <property type="entry name" value="AAA"/>
    <property type="match status" value="1"/>
</dbReference>
<evidence type="ECO:0000313" key="3">
    <source>
        <dbReference type="Proteomes" id="UP000053766"/>
    </source>
</evidence>
<dbReference type="OrthoDB" id="761538at2759"/>
<dbReference type="GO" id="GO:0006281">
    <property type="term" value="P:DNA repair"/>
    <property type="evidence" value="ECO:0007669"/>
    <property type="project" value="TreeGrafter"/>
</dbReference>
<name>A0A0D8XGE9_DICVI</name>
<sequence length="329" mass="37875">MSLWVDKYRPKRLSELTYHLEQANDFAELVKTNDFPHLLLYGPSGAGKRTRIHCILRELYGSGAQRLRLDRKSLTTPSNRKIEIDTVSSNYHIEMNPGEVGIYDRVVVQEIIKQIAQTSQIASSTQKSFKVVVLMEADQLTLDAQHALRRTMEKYSMSCRLIICCESLSRIIDPLKSRCMTIRIAAPTDDEIVTKARGNVRRALLSMEAVKRKGLPIKDNEQVPEPEWEIYIRETAELIMKKQSNENVIAVRERLYELISRCIQPSTIFCVGVKYLLRELLKRSPQSIRLEIIEVAALYEHRLRKGQKAIIHLEAFVVAFMDIYLNSIS</sequence>
<dbReference type="EMBL" id="KN716530">
    <property type="protein sequence ID" value="KJH43730.1"/>
    <property type="molecule type" value="Genomic_DNA"/>
</dbReference>
<evidence type="ECO:0000313" key="2">
    <source>
        <dbReference type="EMBL" id="KJH43730.1"/>
    </source>
</evidence>
<dbReference type="SUPFAM" id="SSF48019">
    <property type="entry name" value="post-AAA+ oligomerization domain-like"/>
    <property type="match status" value="1"/>
</dbReference>
<dbReference type="InterPro" id="IPR027417">
    <property type="entry name" value="P-loop_NTPase"/>
</dbReference>
<dbReference type="InterPro" id="IPR050238">
    <property type="entry name" value="DNA_Rep/Repair_Clamp_Loader"/>
</dbReference>
<dbReference type="GO" id="GO:0005634">
    <property type="term" value="C:nucleus"/>
    <property type="evidence" value="ECO:0007669"/>
    <property type="project" value="TreeGrafter"/>
</dbReference>
<dbReference type="SUPFAM" id="SSF52540">
    <property type="entry name" value="P-loop containing nucleoside triphosphate hydrolases"/>
    <property type="match status" value="1"/>
</dbReference>
<dbReference type="PANTHER" id="PTHR11669">
    <property type="entry name" value="REPLICATION FACTOR C / DNA POLYMERASE III GAMMA-TAU SUBUNIT"/>
    <property type="match status" value="1"/>
</dbReference>
<dbReference type="Gene3D" id="1.20.272.10">
    <property type="match status" value="1"/>
</dbReference>
<dbReference type="PANTHER" id="PTHR11669:SF1">
    <property type="entry name" value="REPLICATION FACTOR C SUBUNIT 3"/>
    <property type="match status" value="1"/>
</dbReference>
<dbReference type="GO" id="GO:0005663">
    <property type="term" value="C:DNA replication factor C complex"/>
    <property type="evidence" value="ECO:0007669"/>
    <property type="project" value="TreeGrafter"/>
</dbReference>